<evidence type="ECO:0000313" key="3">
    <source>
        <dbReference type="EMBL" id="PLW46344.1"/>
    </source>
</evidence>
<reference evidence="3 4" key="1">
    <citation type="submission" date="2017-11" db="EMBL/GenBank/DDBJ databases">
        <title>De novo assembly and phasing of dikaryotic genomes from two isolates of Puccinia coronata f. sp. avenae, the causal agent of oat crown rust.</title>
        <authorList>
            <person name="Miller M.E."/>
            <person name="Zhang Y."/>
            <person name="Omidvar V."/>
            <person name="Sperschneider J."/>
            <person name="Schwessinger B."/>
            <person name="Raley C."/>
            <person name="Palmer J.M."/>
            <person name="Garnica D."/>
            <person name="Upadhyaya N."/>
            <person name="Rathjen J."/>
            <person name="Taylor J.M."/>
            <person name="Park R.F."/>
            <person name="Dodds P.N."/>
            <person name="Hirsch C.D."/>
            <person name="Kianian S.F."/>
            <person name="Figueroa M."/>
        </authorList>
    </citation>
    <scope>NUCLEOTIDE SEQUENCE [LARGE SCALE GENOMIC DNA]</scope>
    <source>
        <strain evidence="3">12NC29</strain>
    </source>
</reference>
<protein>
    <submittedName>
        <fullName evidence="3">Uncharacterized protein</fullName>
    </submittedName>
</protein>
<dbReference type="EMBL" id="PGCJ01000804">
    <property type="protein sequence ID" value="PLW19997.1"/>
    <property type="molecule type" value="Genomic_DNA"/>
</dbReference>
<organism evidence="3 4">
    <name type="scientific">Puccinia coronata f. sp. avenae</name>
    <dbReference type="NCBI Taxonomy" id="200324"/>
    <lineage>
        <taxon>Eukaryota</taxon>
        <taxon>Fungi</taxon>
        <taxon>Dikarya</taxon>
        <taxon>Basidiomycota</taxon>
        <taxon>Pucciniomycotina</taxon>
        <taxon>Pucciniomycetes</taxon>
        <taxon>Pucciniales</taxon>
        <taxon>Pucciniaceae</taxon>
        <taxon>Puccinia</taxon>
    </lineage>
</organism>
<dbReference type="Proteomes" id="UP000235388">
    <property type="component" value="Unassembled WGS sequence"/>
</dbReference>
<keyword evidence="4" id="KW-1185">Reference proteome</keyword>
<accession>A0A2N5V8M7</accession>
<gene>
    <name evidence="2" type="ORF">PCANC_10197</name>
    <name evidence="3" type="ORF">PCANC_11223</name>
</gene>
<evidence type="ECO:0000313" key="4">
    <source>
        <dbReference type="Proteomes" id="UP000235388"/>
    </source>
</evidence>
<proteinExistence type="predicted"/>
<sequence length="72" mass="8223">MTEALSEKKAVDLKDEPSLGVTSIPQEGPETYESCERKSLSDQYSKYHEKTMEKLEGMEIFLHGECKMHSLN</sequence>
<comment type="caution">
    <text evidence="3">The sequence shown here is derived from an EMBL/GenBank/DDBJ whole genome shotgun (WGS) entry which is preliminary data.</text>
</comment>
<evidence type="ECO:0000256" key="1">
    <source>
        <dbReference type="SAM" id="MobiDB-lite"/>
    </source>
</evidence>
<feature type="region of interest" description="Disordered" evidence="1">
    <location>
        <begin position="1"/>
        <end position="39"/>
    </location>
</feature>
<dbReference type="AlphaFoldDB" id="A0A2N5V8M7"/>
<name>A0A2N5V8M7_9BASI</name>
<evidence type="ECO:0000313" key="2">
    <source>
        <dbReference type="EMBL" id="PLW19997.1"/>
    </source>
</evidence>
<feature type="compositionally biased region" description="Basic and acidic residues" evidence="1">
    <location>
        <begin position="1"/>
        <end position="17"/>
    </location>
</feature>
<dbReference type="EMBL" id="PGCJ01000120">
    <property type="protein sequence ID" value="PLW46344.1"/>
    <property type="molecule type" value="Genomic_DNA"/>
</dbReference>